<evidence type="ECO:0000256" key="1">
    <source>
        <dbReference type="ARBA" id="ARBA00023242"/>
    </source>
</evidence>
<keyword evidence="1" id="KW-0539">Nucleus</keyword>
<dbReference type="EMBL" id="JAGMUV010000023">
    <property type="protein sequence ID" value="KAH7122987.1"/>
    <property type="molecule type" value="Genomic_DNA"/>
</dbReference>
<dbReference type="Pfam" id="PF00172">
    <property type="entry name" value="Zn_clus"/>
    <property type="match status" value="1"/>
</dbReference>
<gene>
    <name evidence="4" type="ORF">EDB81DRAFT_224754</name>
</gene>
<dbReference type="PROSITE" id="PS00463">
    <property type="entry name" value="ZN2_CY6_FUNGAL_1"/>
    <property type="match status" value="1"/>
</dbReference>
<dbReference type="PANTHER" id="PTHR47784:SF4">
    <property type="entry name" value="ZN(II)2CYS6 TRANSCRIPTION FACTOR (EUROFUNG)"/>
    <property type="match status" value="1"/>
</dbReference>
<feature type="region of interest" description="Disordered" evidence="2">
    <location>
        <begin position="1"/>
        <end position="28"/>
    </location>
</feature>
<dbReference type="SUPFAM" id="SSF57701">
    <property type="entry name" value="Zn2/Cys6 DNA-binding domain"/>
    <property type="match status" value="1"/>
</dbReference>
<evidence type="ECO:0000313" key="5">
    <source>
        <dbReference type="Proteomes" id="UP000738349"/>
    </source>
</evidence>
<feature type="compositionally biased region" description="Low complexity" evidence="2">
    <location>
        <begin position="1"/>
        <end position="10"/>
    </location>
</feature>
<feature type="region of interest" description="Disordered" evidence="2">
    <location>
        <begin position="114"/>
        <end position="156"/>
    </location>
</feature>
<feature type="compositionally biased region" description="Pro residues" evidence="2">
    <location>
        <begin position="129"/>
        <end position="138"/>
    </location>
</feature>
<evidence type="ECO:0000259" key="3">
    <source>
        <dbReference type="PROSITE" id="PS50048"/>
    </source>
</evidence>
<evidence type="ECO:0000313" key="4">
    <source>
        <dbReference type="EMBL" id="KAH7122987.1"/>
    </source>
</evidence>
<organism evidence="4 5">
    <name type="scientific">Dactylonectria macrodidyma</name>
    <dbReference type="NCBI Taxonomy" id="307937"/>
    <lineage>
        <taxon>Eukaryota</taxon>
        <taxon>Fungi</taxon>
        <taxon>Dikarya</taxon>
        <taxon>Ascomycota</taxon>
        <taxon>Pezizomycotina</taxon>
        <taxon>Sordariomycetes</taxon>
        <taxon>Hypocreomycetidae</taxon>
        <taxon>Hypocreales</taxon>
        <taxon>Nectriaceae</taxon>
        <taxon>Dactylonectria</taxon>
    </lineage>
</organism>
<dbReference type="Proteomes" id="UP000738349">
    <property type="component" value="Unassembled WGS sequence"/>
</dbReference>
<feature type="compositionally biased region" description="Low complexity" evidence="2">
    <location>
        <begin position="64"/>
        <end position="76"/>
    </location>
</feature>
<dbReference type="InterPro" id="IPR053157">
    <property type="entry name" value="Sterol_Uptake_Regulator"/>
</dbReference>
<dbReference type="InterPro" id="IPR001138">
    <property type="entry name" value="Zn2Cys6_DnaBD"/>
</dbReference>
<dbReference type="InterPro" id="IPR036864">
    <property type="entry name" value="Zn2-C6_fun-type_DNA-bd_sf"/>
</dbReference>
<protein>
    <recommendedName>
        <fullName evidence="3">Zn(2)-C6 fungal-type domain-containing protein</fullName>
    </recommendedName>
</protein>
<dbReference type="CDD" id="cd00067">
    <property type="entry name" value="GAL4"/>
    <property type="match status" value="1"/>
</dbReference>
<dbReference type="GO" id="GO:0001228">
    <property type="term" value="F:DNA-binding transcription activator activity, RNA polymerase II-specific"/>
    <property type="evidence" value="ECO:0007669"/>
    <property type="project" value="TreeGrafter"/>
</dbReference>
<dbReference type="PANTHER" id="PTHR47784">
    <property type="entry name" value="STEROL UPTAKE CONTROL PROTEIN 2"/>
    <property type="match status" value="1"/>
</dbReference>
<comment type="caution">
    <text evidence="4">The sequence shown here is derived from an EMBL/GenBank/DDBJ whole genome shotgun (WGS) entry which is preliminary data.</text>
</comment>
<accession>A0A9P9IJY3</accession>
<sequence>MAPRHSAAAQGGSGPASKLRRAHRKSRNGCLECKRRHIKCDEKRPRCNNCLVGDRTCSFPAAVPASPASPASVGVATEASTPASTPVPSHPGPVSAPAPVPAVVVTADYSSVLGPAENSSTSGPSTVRLPPPLPPPQHPSTYPRDDIPPHPLATVGQPAQPSITNPFGQPVFTAQHLTLLHHAKTAPLFNPDMIQLVLDIAMTWAIDGPYVLDQVLALSADHFIKSSPERAPAYHGIANELQTRALMFFNLETQNQTTEDAHRTHLPRFVFSSLLSMRMLHETFFHHRASFHIFIERFLESVLLHQGVRAVLRSGFSPTHGWASAEPLFARFKAAGEAATKGNSECSELNKAIDASDLGPAAISACKSAAESLQATFNMHANLPDDSNTHAASAFPIMLAPEFIDVLRKHRPEALLVMAYYGALLHRCRRSWVVGDAGQFLVHLIANHLGNFWKDPMQWPLQVVSDEIG</sequence>
<dbReference type="SMART" id="SM00066">
    <property type="entry name" value="GAL4"/>
    <property type="match status" value="1"/>
</dbReference>
<dbReference type="Gene3D" id="4.10.240.10">
    <property type="entry name" value="Zn(2)-C6 fungal-type DNA-binding domain"/>
    <property type="match status" value="1"/>
</dbReference>
<dbReference type="AlphaFoldDB" id="A0A9P9IJY3"/>
<dbReference type="GO" id="GO:0008270">
    <property type="term" value="F:zinc ion binding"/>
    <property type="evidence" value="ECO:0007669"/>
    <property type="project" value="InterPro"/>
</dbReference>
<feature type="compositionally biased region" description="Basic residues" evidence="2">
    <location>
        <begin position="18"/>
        <end position="27"/>
    </location>
</feature>
<proteinExistence type="predicted"/>
<name>A0A9P9IJY3_9HYPO</name>
<reference evidence="4" key="1">
    <citation type="journal article" date="2021" name="Nat. Commun.">
        <title>Genetic determinants of endophytism in the Arabidopsis root mycobiome.</title>
        <authorList>
            <person name="Mesny F."/>
            <person name="Miyauchi S."/>
            <person name="Thiergart T."/>
            <person name="Pickel B."/>
            <person name="Atanasova L."/>
            <person name="Karlsson M."/>
            <person name="Huettel B."/>
            <person name="Barry K.W."/>
            <person name="Haridas S."/>
            <person name="Chen C."/>
            <person name="Bauer D."/>
            <person name="Andreopoulos W."/>
            <person name="Pangilinan J."/>
            <person name="LaButti K."/>
            <person name="Riley R."/>
            <person name="Lipzen A."/>
            <person name="Clum A."/>
            <person name="Drula E."/>
            <person name="Henrissat B."/>
            <person name="Kohler A."/>
            <person name="Grigoriev I.V."/>
            <person name="Martin F.M."/>
            <person name="Hacquard S."/>
        </authorList>
    </citation>
    <scope>NUCLEOTIDE SEQUENCE</scope>
    <source>
        <strain evidence="4">MPI-CAGE-AT-0147</strain>
    </source>
</reference>
<evidence type="ECO:0000256" key="2">
    <source>
        <dbReference type="SAM" id="MobiDB-lite"/>
    </source>
</evidence>
<feature type="region of interest" description="Disordered" evidence="2">
    <location>
        <begin position="64"/>
        <end position="95"/>
    </location>
</feature>
<dbReference type="PROSITE" id="PS50048">
    <property type="entry name" value="ZN2_CY6_FUNGAL_2"/>
    <property type="match status" value="1"/>
</dbReference>
<keyword evidence="5" id="KW-1185">Reference proteome</keyword>
<feature type="domain" description="Zn(2)-C6 fungal-type" evidence="3">
    <location>
        <begin position="29"/>
        <end position="59"/>
    </location>
</feature>
<dbReference type="OrthoDB" id="4937900at2759"/>